<reference evidence="1 2" key="1">
    <citation type="journal article" date="2018" name="Syst. Appl. Microbiol.">
        <title>A new symbiotic nanoarchaeote (Candidatus Nanoclepta minutus) and its host (Zestosphaera tikiterensis gen. nov., sp. nov.) from a New Zealand hot spring.</title>
        <authorList>
            <person name="St John E."/>
            <person name="Liu Y."/>
            <person name="Podar M."/>
            <person name="Stott M.B."/>
            <person name="Meneghin J."/>
            <person name="Chen Z."/>
            <person name="Lagutin K."/>
            <person name="Mitchell K."/>
            <person name="Reysenbach A.L."/>
        </authorList>
    </citation>
    <scope>NUCLEOTIDE SEQUENCE [LARGE SCALE GENOMIC DNA]</scope>
    <source>
        <strain evidence="1">NZ3</strain>
    </source>
</reference>
<dbReference type="AlphaFoldDB" id="A0A2R7Y1G2"/>
<dbReference type="Proteomes" id="UP000244093">
    <property type="component" value="Unassembled WGS sequence"/>
</dbReference>
<sequence>MGEVLPTLGEILELAQKSKLLNDPYVKRVYELSSDTSLFSKSPDWLESLRKSLLRDALQFFTRHSRFYEELLRKLEIDPKAAELEDLKKLAVPSDMLRGEGYKKFLIDDVDEGGKVFSSSGTTGNTPVKVYRSPIELAMMTKANTALFEYVYGGELKEGRGLALFLAAEELRNRLNFVAFVDLALQGKKIKLLYGMDLVEGSTGGSQWQKLVPNKKRIVEFLKSKEEPKLLFTAPAGVYLLAKQYESLNAFSRLLYKLMTGTPPVNLGAGGTIVTGGGSKGFSDIPPYDKIVEIARKWFKAYDVNGVKEVPTPFMDVLGMTETLTALIDKYGVMHKIPHPLQHVFLLDMKTYDIIDAEGKEGILAIYDPLAISWLEVFMPGDVVKYVNSERYYGKEFIYVRRLTQEEGWSLQRACGGTLEEMMH</sequence>
<comment type="caution">
    <text evidence="1">The sequence shown here is derived from an EMBL/GenBank/DDBJ whole genome shotgun (WGS) entry which is preliminary data.</text>
</comment>
<evidence type="ECO:0000313" key="2">
    <source>
        <dbReference type="Proteomes" id="UP000244093"/>
    </source>
</evidence>
<dbReference type="InterPro" id="IPR042099">
    <property type="entry name" value="ANL_N_sf"/>
</dbReference>
<evidence type="ECO:0008006" key="3">
    <source>
        <dbReference type="Google" id="ProtNLM"/>
    </source>
</evidence>
<dbReference type="EMBL" id="NBVN01000012">
    <property type="protein sequence ID" value="PUA31381.1"/>
    <property type="molecule type" value="Genomic_DNA"/>
</dbReference>
<protein>
    <recommendedName>
        <fullName evidence="3">Acyl-protein synthetase LuxE domain-containing protein</fullName>
    </recommendedName>
</protein>
<proteinExistence type="predicted"/>
<dbReference type="Gene3D" id="3.40.50.12780">
    <property type="entry name" value="N-terminal domain of ligase-like"/>
    <property type="match status" value="1"/>
</dbReference>
<organism evidence="1 2">
    <name type="scientific">Zestosphaera tikiterensis</name>
    <dbReference type="NCBI Taxonomy" id="1973259"/>
    <lineage>
        <taxon>Archaea</taxon>
        <taxon>Thermoproteota</taxon>
        <taxon>Thermoprotei</taxon>
        <taxon>Desulfurococcales</taxon>
        <taxon>Desulfurococcaceae</taxon>
        <taxon>Zestosphaera</taxon>
    </lineage>
</organism>
<gene>
    <name evidence="1" type="ORF">B7O98_09410</name>
</gene>
<accession>A0A2R7Y1G2</accession>
<name>A0A2R7Y1G2_9CREN</name>
<evidence type="ECO:0000313" key="1">
    <source>
        <dbReference type="EMBL" id="PUA31381.1"/>
    </source>
</evidence>